<sequence>MAVTPNTPRFVLLGWTTVAVSALVAYTVGKEYTLNRLKNYTKNGSVTSSGGHEIQEAPKEGEPLRRSVNRRL</sequence>
<keyword evidence="2" id="KW-0472">Membrane</keyword>
<organism evidence="3 4">
    <name type="scientific">Parasitella parasitica</name>
    <dbReference type="NCBI Taxonomy" id="35722"/>
    <lineage>
        <taxon>Eukaryota</taxon>
        <taxon>Fungi</taxon>
        <taxon>Fungi incertae sedis</taxon>
        <taxon>Mucoromycota</taxon>
        <taxon>Mucoromycotina</taxon>
        <taxon>Mucoromycetes</taxon>
        <taxon>Mucorales</taxon>
        <taxon>Mucorineae</taxon>
        <taxon>Mucoraceae</taxon>
        <taxon>Parasitella</taxon>
    </lineage>
</organism>
<evidence type="ECO:0000256" key="2">
    <source>
        <dbReference type="SAM" id="Phobius"/>
    </source>
</evidence>
<dbReference type="EMBL" id="LN732288">
    <property type="protein sequence ID" value="CEP15465.1"/>
    <property type="molecule type" value="Genomic_DNA"/>
</dbReference>
<dbReference type="Proteomes" id="UP000054107">
    <property type="component" value="Unassembled WGS sequence"/>
</dbReference>
<protein>
    <submittedName>
        <fullName evidence="3">Uncharacterized protein</fullName>
    </submittedName>
</protein>
<proteinExistence type="predicted"/>
<gene>
    <name evidence="3" type="primary">PARPA_09684.1 scaffold 37816</name>
</gene>
<reference evidence="3 4" key="1">
    <citation type="submission" date="2014-09" db="EMBL/GenBank/DDBJ databases">
        <authorList>
            <person name="Ellenberger Sabrina"/>
        </authorList>
    </citation>
    <scope>NUCLEOTIDE SEQUENCE [LARGE SCALE GENOMIC DNA]</scope>
    <source>
        <strain evidence="3 4">CBS 412.66</strain>
    </source>
</reference>
<evidence type="ECO:0000313" key="4">
    <source>
        <dbReference type="Proteomes" id="UP000054107"/>
    </source>
</evidence>
<evidence type="ECO:0000256" key="1">
    <source>
        <dbReference type="SAM" id="MobiDB-lite"/>
    </source>
</evidence>
<keyword evidence="2" id="KW-0812">Transmembrane</keyword>
<accession>A0A0B7NAF5</accession>
<dbReference type="AlphaFoldDB" id="A0A0B7NAF5"/>
<keyword evidence="2" id="KW-1133">Transmembrane helix</keyword>
<feature type="compositionally biased region" description="Basic and acidic residues" evidence="1">
    <location>
        <begin position="53"/>
        <end position="65"/>
    </location>
</feature>
<name>A0A0B7NAF5_9FUNG</name>
<feature type="transmembrane region" description="Helical" evidence="2">
    <location>
        <begin position="12"/>
        <end position="29"/>
    </location>
</feature>
<feature type="region of interest" description="Disordered" evidence="1">
    <location>
        <begin position="41"/>
        <end position="72"/>
    </location>
</feature>
<keyword evidence="4" id="KW-1185">Reference proteome</keyword>
<evidence type="ECO:0000313" key="3">
    <source>
        <dbReference type="EMBL" id="CEP15465.1"/>
    </source>
</evidence>
<dbReference type="OrthoDB" id="2405292at2759"/>
<feature type="compositionally biased region" description="Polar residues" evidence="1">
    <location>
        <begin position="41"/>
        <end position="50"/>
    </location>
</feature>